<feature type="binding site" evidence="2">
    <location>
        <position position="362"/>
    </location>
    <ligand>
        <name>Zn(2+)</name>
        <dbReference type="ChEBI" id="CHEBI:29105"/>
        <note>catalytic</note>
    </ligand>
</feature>
<keyword evidence="4" id="KW-0732">Signal</keyword>
<gene>
    <name evidence="7" type="ORF">CAMP_LOCUS16980</name>
</gene>
<dbReference type="EMBL" id="CANHGI010000006">
    <property type="protein sequence ID" value="CAI5454343.1"/>
    <property type="molecule type" value="Genomic_DNA"/>
</dbReference>
<dbReference type="Pfam" id="PF00200">
    <property type="entry name" value="Disintegrin"/>
    <property type="match status" value="1"/>
</dbReference>
<dbReference type="Gene3D" id="4.10.70.30">
    <property type="match status" value="1"/>
</dbReference>
<dbReference type="InterPro" id="IPR001590">
    <property type="entry name" value="Peptidase_M12B"/>
</dbReference>
<dbReference type="InterPro" id="IPR051489">
    <property type="entry name" value="ADAM_Metalloproteinase"/>
</dbReference>
<organism evidence="7 8">
    <name type="scientific">Caenorhabditis angaria</name>
    <dbReference type="NCBI Taxonomy" id="860376"/>
    <lineage>
        <taxon>Eukaryota</taxon>
        <taxon>Metazoa</taxon>
        <taxon>Ecdysozoa</taxon>
        <taxon>Nematoda</taxon>
        <taxon>Chromadorea</taxon>
        <taxon>Rhabditida</taxon>
        <taxon>Rhabditina</taxon>
        <taxon>Rhabditomorpha</taxon>
        <taxon>Rhabditoidea</taxon>
        <taxon>Rhabditidae</taxon>
        <taxon>Peloderinae</taxon>
        <taxon>Caenorhabditis</taxon>
    </lineage>
</organism>
<keyword evidence="8" id="KW-1185">Reference proteome</keyword>
<keyword evidence="3" id="KW-1133">Transmembrane helix</keyword>
<dbReference type="OrthoDB" id="2131567at2759"/>
<dbReference type="GO" id="GO:0046872">
    <property type="term" value="F:metal ion binding"/>
    <property type="evidence" value="ECO:0007669"/>
    <property type="project" value="UniProtKB-KW"/>
</dbReference>
<dbReference type="InterPro" id="IPR036436">
    <property type="entry name" value="Disintegrin_dom_sf"/>
</dbReference>
<evidence type="ECO:0008006" key="9">
    <source>
        <dbReference type="Google" id="ProtNLM"/>
    </source>
</evidence>
<comment type="caution">
    <text evidence="2">Lacks conserved residue(s) required for the propagation of feature annotation.</text>
</comment>
<dbReference type="GO" id="GO:0005886">
    <property type="term" value="C:plasma membrane"/>
    <property type="evidence" value="ECO:0007669"/>
    <property type="project" value="TreeGrafter"/>
</dbReference>
<dbReference type="PROSITE" id="PS50215">
    <property type="entry name" value="ADAM_MEPRO"/>
    <property type="match status" value="1"/>
</dbReference>
<evidence type="ECO:0000259" key="5">
    <source>
        <dbReference type="PROSITE" id="PS50214"/>
    </source>
</evidence>
<name>A0A9P1J243_9PELO</name>
<dbReference type="Gene3D" id="4.10.70.10">
    <property type="entry name" value="Disintegrin domain"/>
    <property type="match status" value="1"/>
</dbReference>
<feature type="signal peptide" evidence="4">
    <location>
        <begin position="1"/>
        <end position="18"/>
    </location>
</feature>
<dbReference type="Pfam" id="PF16698">
    <property type="entry name" value="ADAM17_MPD"/>
    <property type="match status" value="1"/>
</dbReference>
<keyword evidence="2" id="KW-0862">Zinc</keyword>
<dbReference type="GO" id="GO:0007219">
    <property type="term" value="P:Notch signaling pathway"/>
    <property type="evidence" value="ECO:0007669"/>
    <property type="project" value="TreeGrafter"/>
</dbReference>
<feature type="binding site" evidence="2">
    <location>
        <position position="358"/>
    </location>
    <ligand>
        <name>Zn(2+)</name>
        <dbReference type="ChEBI" id="CHEBI:29105"/>
        <note>catalytic</note>
    </ligand>
</feature>
<proteinExistence type="predicted"/>
<keyword evidence="3" id="KW-0812">Transmembrane</keyword>
<dbReference type="FunFam" id="4.10.70.10:FF:000003">
    <property type="entry name" value="Disintegrin and metalloproteinase domain-containing protein 17"/>
    <property type="match status" value="1"/>
</dbReference>
<dbReference type="PROSITE" id="PS50214">
    <property type="entry name" value="DISINTEGRIN_2"/>
    <property type="match status" value="1"/>
</dbReference>
<dbReference type="Proteomes" id="UP001152747">
    <property type="component" value="Unassembled WGS sequence"/>
</dbReference>
<dbReference type="SUPFAM" id="SSF57552">
    <property type="entry name" value="Blood coagulation inhibitor (disintegrin)"/>
    <property type="match status" value="1"/>
</dbReference>
<feature type="transmembrane region" description="Helical" evidence="3">
    <location>
        <begin position="624"/>
        <end position="643"/>
    </location>
</feature>
<dbReference type="Pfam" id="PF13574">
    <property type="entry name" value="Reprolysin_2"/>
    <property type="match status" value="1"/>
</dbReference>
<feature type="active site" evidence="2">
    <location>
        <position position="359"/>
    </location>
</feature>
<sequence>MRHVLLIILAYIIYPSTENHFNSRVNKYGKVSFYNSRSNFIQFHCMGVEYSINIEPNNDIIHPDLDLKHSEYKGIIREPVYGIATLSKIGTSYVGALSFLNDTIYLEHSSIHELAEDSEVICYSASDTKHDIYPHNTPSIDYVLPILGFSYPKANPFKKYLPRKKRQIRNSQIANIEKNRCTLKIVADYAFYSKFMKNSSVDVTRYLVNMIARTNEIFTRVDWDEDSDDIGETRLVNLGFSIKEIKIQYSENETETHYNSFADKSRPPSSILENFAKFEGSSDFCLVHLVSGRTFMSDVLGLAYVATVYRDPGGICSETAKIGNQNTPMNVAMTSVYKGSIDSSYPLTTKEIDIVVAHEYGHSWGANHDPANLNTDEDTKNCAPDLESGGSYLMHPTAQTGHYPNNVFFSPCSKNNIRKILKKKAQTCFEKGISKLCGNGIIDEGEQCDNGVYNQESKCCDKNCLLHENAQCSPVNHGCCTDFCMFHNSSHVCRESDPKFCEKEAFCDGVSGDCPRGPPIENGKECFDFGKCRDGVCLSYCETLGKKSCICREPELSCRRCCVGANGNCIPEFGSMYLQDGTACIHGVCRKNRCVYQQIDHVRNYFATSFENGMKFGKLVKSNLVIIVVFIVTICYGGIVFVFTMREKYIEGVIEKKKTF</sequence>
<protein>
    <recommendedName>
        <fullName evidence="9">Peptidase M12B domain-containing protein</fullName>
    </recommendedName>
</protein>
<feature type="domain" description="Disintegrin" evidence="5">
    <location>
        <begin position="434"/>
        <end position="522"/>
    </location>
</feature>
<dbReference type="InterPro" id="IPR032029">
    <property type="entry name" value="ADAM17_MPD"/>
</dbReference>
<accession>A0A9P1J243</accession>
<dbReference type="SMART" id="SM00050">
    <property type="entry name" value="DISIN"/>
    <property type="match status" value="1"/>
</dbReference>
<dbReference type="AlphaFoldDB" id="A0A9P1J243"/>
<evidence type="ECO:0000256" key="4">
    <source>
        <dbReference type="SAM" id="SignalP"/>
    </source>
</evidence>
<evidence type="ECO:0000256" key="3">
    <source>
        <dbReference type="SAM" id="Phobius"/>
    </source>
</evidence>
<feature type="chain" id="PRO_5040205202" description="Peptidase M12B domain-containing protein" evidence="4">
    <location>
        <begin position="19"/>
        <end position="660"/>
    </location>
</feature>
<keyword evidence="1" id="KW-1015">Disulfide bond</keyword>
<dbReference type="InterPro" id="IPR024079">
    <property type="entry name" value="MetalloPept_cat_dom_sf"/>
</dbReference>
<evidence type="ECO:0000313" key="7">
    <source>
        <dbReference type="EMBL" id="CAI5454343.1"/>
    </source>
</evidence>
<dbReference type="PANTHER" id="PTHR45702:SF6">
    <property type="entry name" value="DISINTEGRIN AND METALLOPROTEINASE DOMAIN-CONTAINING PROTEIN 17"/>
    <property type="match status" value="1"/>
</dbReference>
<dbReference type="GO" id="GO:0006509">
    <property type="term" value="P:membrane protein ectodomain proteolysis"/>
    <property type="evidence" value="ECO:0007669"/>
    <property type="project" value="TreeGrafter"/>
</dbReference>
<feature type="domain" description="Peptidase M12B" evidence="6">
    <location>
        <begin position="179"/>
        <end position="433"/>
    </location>
</feature>
<dbReference type="PANTHER" id="PTHR45702">
    <property type="entry name" value="ADAM10/ADAM17 METALLOPEPTIDASE FAMILY MEMBER"/>
    <property type="match status" value="1"/>
</dbReference>
<comment type="caution">
    <text evidence="7">The sequence shown here is derived from an EMBL/GenBank/DDBJ whole genome shotgun (WGS) entry which is preliminary data.</text>
</comment>
<keyword evidence="2" id="KW-0479">Metal-binding</keyword>
<dbReference type="SUPFAM" id="SSF55486">
    <property type="entry name" value="Metalloproteases ('zincins'), catalytic domain"/>
    <property type="match status" value="1"/>
</dbReference>
<dbReference type="InterPro" id="IPR001762">
    <property type="entry name" value="Disintegrin_dom"/>
</dbReference>
<evidence type="ECO:0000256" key="1">
    <source>
        <dbReference type="ARBA" id="ARBA00023157"/>
    </source>
</evidence>
<reference evidence="7" key="1">
    <citation type="submission" date="2022-11" db="EMBL/GenBank/DDBJ databases">
        <authorList>
            <person name="Kikuchi T."/>
        </authorList>
    </citation>
    <scope>NUCLEOTIDE SEQUENCE</scope>
    <source>
        <strain evidence="7">PS1010</strain>
    </source>
</reference>
<evidence type="ECO:0000259" key="6">
    <source>
        <dbReference type="PROSITE" id="PS50215"/>
    </source>
</evidence>
<keyword evidence="3" id="KW-0472">Membrane</keyword>
<feature type="binding site" evidence="2">
    <location>
        <position position="368"/>
    </location>
    <ligand>
        <name>Zn(2+)</name>
        <dbReference type="ChEBI" id="CHEBI:29105"/>
        <note>catalytic</note>
    </ligand>
</feature>
<dbReference type="GO" id="GO:0004222">
    <property type="term" value="F:metalloendopeptidase activity"/>
    <property type="evidence" value="ECO:0007669"/>
    <property type="project" value="InterPro"/>
</dbReference>
<evidence type="ECO:0000313" key="8">
    <source>
        <dbReference type="Proteomes" id="UP001152747"/>
    </source>
</evidence>
<dbReference type="Gene3D" id="3.40.390.10">
    <property type="entry name" value="Collagenase (Catalytic Domain)"/>
    <property type="match status" value="1"/>
</dbReference>
<evidence type="ECO:0000256" key="2">
    <source>
        <dbReference type="PROSITE-ProRule" id="PRU00276"/>
    </source>
</evidence>